<sequence length="97" mass="9942">MSLVDVRSDPISISNVILHLNSPENEAMLISGLVHSSKRLSPATCIKEYIGMLASADNPTPEGKASAFLTFTSGGAAAAASEVTPAQVAPATTTKSK</sequence>
<reference evidence="1" key="1">
    <citation type="journal article" date="2021" name="Genome Biol. Evol.">
        <title>The assembled and annotated genome of the fairy-ring fungus Marasmius oreades.</title>
        <authorList>
            <person name="Hiltunen M."/>
            <person name="Ament-Velasquez S.L."/>
            <person name="Johannesson H."/>
        </authorList>
    </citation>
    <scope>NUCLEOTIDE SEQUENCE</scope>
    <source>
        <strain evidence="1">03SP1</strain>
    </source>
</reference>
<evidence type="ECO:0000313" key="2">
    <source>
        <dbReference type="Proteomes" id="UP001049176"/>
    </source>
</evidence>
<comment type="caution">
    <text evidence="1">The sequence shown here is derived from an EMBL/GenBank/DDBJ whole genome shotgun (WGS) entry which is preliminary data.</text>
</comment>
<protein>
    <submittedName>
        <fullName evidence="1">Uncharacterized protein</fullName>
    </submittedName>
</protein>
<accession>A0A9P7RP11</accession>
<dbReference type="GeneID" id="66071720"/>
<dbReference type="RefSeq" id="XP_043003179.1">
    <property type="nucleotide sequence ID" value="XM_043159576.1"/>
</dbReference>
<dbReference type="AlphaFoldDB" id="A0A9P7RP11"/>
<organism evidence="1 2">
    <name type="scientific">Marasmius oreades</name>
    <name type="common">fairy-ring Marasmius</name>
    <dbReference type="NCBI Taxonomy" id="181124"/>
    <lineage>
        <taxon>Eukaryota</taxon>
        <taxon>Fungi</taxon>
        <taxon>Dikarya</taxon>
        <taxon>Basidiomycota</taxon>
        <taxon>Agaricomycotina</taxon>
        <taxon>Agaricomycetes</taxon>
        <taxon>Agaricomycetidae</taxon>
        <taxon>Agaricales</taxon>
        <taxon>Marasmiineae</taxon>
        <taxon>Marasmiaceae</taxon>
        <taxon>Marasmius</taxon>
    </lineage>
</organism>
<gene>
    <name evidence="1" type="ORF">E1B28_002644</name>
</gene>
<evidence type="ECO:0000313" key="1">
    <source>
        <dbReference type="EMBL" id="KAG7086708.1"/>
    </source>
</evidence>
<proteinExistence type="predicted"/>
<keyword evidence="2" id="KW-1185">Reference proteome</keyword>
<name>A0A9P7RP11_9AGAR</name>
<dbReference type="EMBL" id="CM032190">
    <property type="protein sequence ID" value="KAG7086708.1"/>
    <property type="molecule type" value="Genomic_DNA"/>
</dbReference>
<dbReference type="KEGG" id="more:E1B28_002644"/>
<dbReference type="OrthoDB" id="272392at2759"/>
<dbReference type="Proteomes" id="UP001049176">
    <property type="component" value="Chromosome 10"/>
</dbReference>